<feature type="region of interest" description="Disordered" evidence="1">
    <location>
        <begin position="1"/>
        <end position="24"/>
    </location>
</feature>
<dbReference type="AlphaFoldDB" id="R6MXC0"/>
<evidence type="ECO:0000313" key="2">
    <source>
        <dbReference type="EMBL" id="CDC03480.1"/>
    </source>
</evidence>
<reference evidence="2" key="1">
    <citation type="submission" date="2012-11" db="EMBL/GenBank/DDBJ databases">
        <title>Dependencies among metagenomic species, viruses, plasmids and units of genetic variation.</title>
        <authorList>
            <person name="Nielsen H.B."/>
            <person name="Almeida M."/>
            <person name="Juncker A.S."/>
            <person name="Rasmussen S."/>
            <person name="Li J."/>
            <person name="Sunagawa S."/>
            <person name="Plichta D."/>
            <person name="Gautier L."/>
            <person name="Le Chatelier E."/>
            <person name="Peletier E."/>
            <person name="Bonde I."/>
            <person name="Nielsen T."/>
            <person name="Manichanh C."/>
            <person name="Arumugam M."/>
            <person name="Batto J."/>
            <person name="Santos M.B.Q.D."/>
            <person name="Blom N."/>
            <person name="Borruel N."/>
            <person name="Burgdorf K.S."/>
            <person name="Boumezbeur F."/>
            <person name="Casellas F."/>
            <person name="Dore J."/>
            <person name="Guarner F."/>
            <person name="Hansen T."/>
            <person name="Hildebrand F."/>
            <person name="Kaas R.S."/>
            <person name="Kennedy S."/>
            <person name="Kristiansen K."/>
            <person name="Kultima J.R."/>
            <person name="Leonard P."/>
            <person name="Levenez F."/>
            <person name="Lund O."/>
            <person name="Moumen B."/>
            <person name="Le Paslier D."/>
            <person name="Pons N."/>
            <person name="Pedersen O."/>
            <person name="Prifti E."/>
            <person name="Qin J."/>
            <person name="Raes J."/>
            <person name="Tap J."/>
            <person name="Tims S."/>
            <person name="Ussery D.W."/>
            <person name="Yamada T."/>
            <person name="MetaHit consortium"/>
            <person name="Renault P."/>
            <person name="Sicheritz-Ponten T."/>
            <person name="Bork P."/>
            <person name="Wang J."/>
            <person name="Brunak S."/>
            <person name="Ehrlich S.D."/>
        </authorList>
    </citation>
    <scope>NUCLEOTIDE SEQUENCE [LARGE SCALE GENOMIC DNA]</scope>
</reference>
<organism evidence="2 3">
    <name type="scientific">[Clostridium] leptum CAG:27</name>
    <dbReference type="NCBI Taxonomy" id="1263068"/>
    <lineage>
        <taxon>Bacteria</taxon>
        <taxon>Bacillati</taxon>
        <taxon>Bacillota</taxon>
        <taxon>Clostridia</taxon>
        <taxon>Eubacteriales</taxon>
        <taxon>Oscillospiraceae</taxon>
        <taxon>Oscillospiraceae incertae sedis</taxon>
    </lineage>
</organism>
<name>R6MXC0_9FIRM</name>
<gene>
    <name evidence="2" type="ORF">BN578_01482</name>
</gene>
<dbReference type="Proteomes" id="UP000018168">
    <property type="component" value="Unassembled WGS sequence"/>
</dbReference>
<evidence type="ECO:0000256" key="1">
    <source>
        <dbReference type="SAM" id="MobiDB-lite"/>
    </source>
</evidence>
<comment type="caution">
    <text evidence="2">The sequence shown here is derived from an EMBL/GenBank/DDBJ whole genome shotgun (WGS) entry which is preliminary data.</text>
</comment>
<accession>R6MXC0</accession>
<evidence type="ECO:0000313" key="3">
    <source>
        <dbReference type="Proteomes" id="UP000018168"/>
    </source>
</evidence>
<protein>
    <submittedName>
        <fullName evidence="2">Uncharacterized protein</fullName>
    </submittedName>
</protein>
<dbReference type="EMBL" id="CBEP010000008">
    <property type="protein sequence ID" value="CDC03480.1"/>
    <property type="molecule type" value="Genomic_DNA"/>
</dbReference>
<sequence>MPATASADPLQKAGCSEPGFPFGENQLTQLSVERAENQNSIPSR</sequence>
<proteinExistence type="predicted"/>